<dbReference type="PRINTS" id="PR00080">
    <property type="entry name" value="SDRFAMILY"/>
</dbReference>
<dbReference type="Gene3D" id="3.40.50.720">
    <property type="entry name" value="NAD(P)-binding Rossmann-like Domain"/>
    <property type="match status" value="1"/>
</dbReference>
<keyword evidence="2" id="KW-0560">Oxidoreductase</keyword>
<dbReference type="PANTHER" id="PTHR44196">
    <property type="entry name" value="DEHYDROGENASE/REDUCTASE SDR FAMILY MEMBER 7B"/>
    <property type="match status" value="1"/>
</dbReference>
<sequence>MSETPLALVTGASRGIGAAVARALAPSHRVLLGGRDADALAKAAGELPQAEPWPVELTDFAALAAAAARIDRLDVLVHSAGVAELGTIEQSDPDRWRRNFEVNVVVVAELTRLLLPALRAARGHVVVINSGQGLSARAGWGGYAASKFGARAFADVLRAEEEALRVTSVFPGRTDTEMQQSVVASEGGEYRPEQYLRPESVAAAVLGAVTATPDAHPTEIVVRPRGNR</sequence>
<name>A0ABX1JL43_9PSEU</name>
<evidence type="ECO:0000256" key="2">
    <source>
        <dbReference type="ARBA" id="ARBA00023002"/>
    </source>
</evidence>
<dbReference type="NCBIfam" id="NF006073">
    <property type="entry name" value="PRK08219.1"/>
    <property type="match status" value="1"/>
</dbReference>
<accession>A0ABX1JL43</accession>
<evidence type="ECO:0000313" key="4">
    <source>
        <dbReference type="EMBL" id="NKQ59230.1"/>
    </source>
</evidence>
<dbReference type="InterPro" id="IPR036291">
    <property type="entry name" value="NAD(P)-bd_dom_sf"/>
</dbReference>
<dbReference type="SUPFAM" id="SSF51735">
    <property type="entry name" value="NAD(P)-binding Rossmann-fold domains"/>
    <property type="match status" value="1"/>
</dbReference>
<evidence type="ECO:0000256" key="1">
    <source>
        <dbReference type="ARBA" id="ARBA00006484"/>
    </source>
</evidence>
<keyword evidence="5" id="KW-1185">Reference proteome</keyword>
<reference evidence="4 5" key="1">
    <citation type="submission" date="2020-04" db="EMBL/GenBank/DDBJ databases">
        <title>Novel species.</title>
        <authorList>
            <person name="Teo W.F.A."/>
            <person name="Lipun K."/>
            <person name="Srisuk N."/>
            <person name="Duangmal K."/>
        </authorList>
    </citation>
    <scope>NUCLEOTIDE SEQUENCE [LARGE SCALE GENOMIC DNA]</scope>
    <source>
        <strain evidence="4 5">K13G38</strain>
    </source>
</reference>
<dbReference type="InterPro" id="IPR002347">
    <property type="entry name" value="SDR_fam"/>
</dbReference>
<comment type="similarity">
    <text evidence="1 3">Belongs to the short-chain dehydrogenases/reductases (SDR) family.</text>
</comment>
<proteinExistence type="inferred from homology"/>
<dbReference type="Pfam" id="PF00106">
    <property type="entry name" value="adh_short"/>
    <property type="match status" value="1"/>
</dbReference>
<dbReference type="PRINTS" id="PR00081">
    <property type="entry name" value="GDHRDH"/>
</dbReference>
<dbReference type="EMBL" id="JAAXLS010000085">
    <property type="protein sequence ID" value="NKQ59230.1"/>
    <property type="molecule type" value="Genomic_DNA"/>
</dbReference>
<evidence type="ECO:0000313" key="5">
    <source>
        <dbReference type="Proteomes" id="UP000715441"/>
    </source>
</evidence>
<comment type="caution">
    <text evidence="4">The sequence shown here is derived from an EMBL/GenBank/DDBJ whole genome shotgun (WGS) entry which is preliminary data.</text>
</comment>
<protein>
    <submittedName>
        <fullName evidence="4">SDR family oxidoreductase</fullName>
    </submittedName>
</protein>
<dbReference type="PANTHER" id="PTHR44196:SF1">
    <property type="entry name" value="DEHYDROGENASE_REDUCTASE SDR FAMILY MEMBER 7B"/>
    <property type="match status" value="1"/>
</dbReference>
<dbReference type="InterPro" id="IPR020904">
    <property type="entry name" value="Sc_DH/Rdtase_CS"/>
</dbReference>
<evidence type="ECO:0000256" key="3">
    <source>
        <dbReference type="RuleBase" id="RU000363"/>
    </source>
</evidence>
<organism evidence="4 5">
    <name type="scientific">Amycolatopsis acididurans</name>
    <dbReference type="NCBI Taxonomy" id="2724524"/>
    <lineage>
        <taxon>Bacteria</taxon>
        <taxon>Bacillati</taxon>
        <taxon>Actinomycetota</taxon>
        <taxon>Actinomycetes</taxon>
        <taxon>Pseudonocardiales</taxon>
        <taxon>Pseudonocardiaceae</taxon>
        <taxon>Amycolatopsis</taxon>
    </lineage>
</organism>
<dbReference type="RefSeq" id="WP_168523811.1">
    <property type="nucleotide sequence ID" value="NZ_JAAXLS010000085.1"/>
</dbReference>
<dbReference type="PROSITE" id="PS00061">
    <property type="entry name" value="ADH_SHORT"/>
    <property type="match status" value="1"/>
</dbReference>
<gene>
    <name evidence="4" type="ORF">HFP15_40965</name>
</gene>
<dbReference type="Proteomes" id="UP000715441">
    <property type="component" value="Unassembled WGS sequence"/>
</dbReference>